<dbReference type="EMBL" id="CM044703">
    <property type="protein sequence ID" value="KAI5672871.1"/>
    <property type="molecule type" value="Genomic_DNA"/>
</dbReference>
<accession>A0ACC0BJM0</accession>
<protein>
    <submittedName>
        <fullName evidence="1">Uncharacterized protein</fullName>
    </submittedName>
</protein>
<keyword evidence="2" id="KW-1185">Reference proteome</keyword>
<proteinExistence type="predicted"/>
<evidence type="ECO:0000313" key="1">
    <source>
        <dbReference type="EMBL" id="KAI5672871.1"/>
    </source>
</evidence>
<dbReference type="Proteomes" id="UP001060085">
    <property type="component" value="Linkage Group LG03"/>
</dbReference>
<name>A0ACC0BJM0_CATRO</name>
<sequence>MEYNWSNPSWKRLEVKSKQEDYQSKLARDMHNFHHGGGNAFNTYGGSNHENGNFITRRLVGVVYFSSYVKYFEHTSYDVYGGYGRDNAKCYNYEHSPYDCYEKYHHIKEEMSNMERCDFMSDKNTEKGSIENQEKERLGERLCIFDSISIISKESVHFESSKEKESELEKSERVKESEFFIEIQESKKEQKEKEIIVLEKSEKNFEDSSKDGGKLSYKSIKTINFFPSNSYLRSSMHCWSMDNKSLTGGHVLCLDEKMNMKLIKYIHSKNHDDDNTNNKKFKMR</sequence>
<organism evidence="1 2">
    <name type="scientific">Catharanthus roseus</name>
    <name type="common">Madagascar periwinkle</name>
    <name type="synonym">Vinca rosea</name>
    <dbReference type="NCBI Taxonomy" id="4058"/>
    <lineage>
        <taxon>Eukaryota</taxon>
        <taxon>Viridiplantae</taxon>
        <taxon>Streptophyta</taxon>
        <taxon>Embryophyta</taxon>
        <taxon>Tracheophyta</taxon>
        <taxon>Spermatophyta</taxon>
        <taxon>Magnoliopsida</taxon>
        <taxon>eudicotyledons</taxon>
        <taxon>Gunneridae</taxon>
        <taxon>Pentapetalae</taxon>
        <taxon>asterids</taxon>
        <taxon>lamiids</taxon>
        <taxon>Gentianales</taxon>
        <taxon>Apocynaceae</taxon>
        <taxon>Rauvolfioideae</taxon>
        <taxon>Vinceae</taxon>
        <taxon>Catharanthinae</taxon>
        <taxon>Catharanthus</taxon>
    </lineage>
</organism>
<reference evidence="2" key="1">
    <citation type="journal article" date="2023" name="Nat. Plants">
        <title>Single-cell RNA sequencing provides a high-resolution roadmap for understanding the multicellular compartmentation of specialized metabolism.</title>
        <authorList>
            <person name="Sun S."/>
            <person name="Shen X."/>
            <person name="Li Y."/>
            <person name="Li Y."/>
            <person name="Wang S."/>
            <person name="Li R."/>
            <person name="Zhang H."/>
            <person name="Shen G."/>
            <person name="Guo B."/>
            <person name="Wei J."/>
            <person name="Xu J."/>
            <person name="St-Pierre B."/>
            <person name="Chen S."/>
            <person name="Sun C."/>
        </authorList>
    </citation>
    <scope>NUCLEOTIDE SEQUENCE [LARGE SCALE GENOMIC DNA]</scope>
</reference>
<comment type="caution">
    <text evidence="1">The sequence shown here is derived from an EMBL/GenBank/DDBJ whole genome shotgun (WGS) entry which is preliminary data.</text>
</comment>
<evidence type="ECO:0000313" key="2">
    <source>
        <dbReference type="Proteomes" id="UP001060085"/>
    </source>
</evidence>
<gene>
    <name evidence="1" type="ORF">M9H77_13235</name>
</gene>